<evidence type="ECO:0000313" key="1">
    <source>
        <dbReference type="EMBL" id="ASC73010.1"/>
    </source>
</evidence>
<dbReference type="AlphaFoldDB" id="A0A1Z3HRR5"/>
<gene>
    <name evidence="1" type="ORF">XM38_039720</name>
</gene>
<dbReference type="Proteomes" id="UP000191901">
    <property type="component" value="Chromosome"/>
</dbReference>
<accession>A0A1Z3HRR5</accession>
<proteinExistence type="predicted"/>
<sequence length="65" mass="7084">MLAVSVPLDQKKGWENPTHSSGVYEEIATTANHQRRGIEPSCPNGIEALGNTIHLPGSIYGWQLI</sequence>
<dbReference type="EMBL" id="CP021983">
    <property type="protein sequence ID" value="ASC73010.1"/>
    <property type="molecule type" value="Genomic_DNA"/>
</dbReference>
<keyword evidence="2" id="KW-1185">Reference proteome</keyword>
<name>A0A1Z3HRR5_9CYAN</name>
<evidence type="ECO:0000313" key="2">
    <source>
        <dbReference type="Proteomes" id="UP000191901"/>
    </source>
</evidence>
<protein>
    <submittedName>
        <fullName evidence="1">Uncharacterized protein</fullName>
    </submittedName>
</protein>
<reference evidence="1 2" key="1">
    <citation type="journal article" date="2016" name="Biochim. Biophys. Acta">
        <title>Characterization of red-shifted phycobilisomes isolated from the chlorophyll f-containing cyanobacterium Halomicronema hongdechloris.</title>
        <authorList>
            <person name="Li Y."/>
            <person name="Lin Y."/>
            <person name="Garvey C.J."/>
            <person name="Birch D."/>
            <person name="Corkery R.W."/>
            <person name="Loughlin P.C."/>
            <person name="Scheer H."/>
            <person name="Willows R.D."/>
            <person name="Chen M."/>
        </authorList>
    </citation>
    <scope>NUCLEOTIDE SEQUENCE [LARGE SCALE GENOMIC DNA]</scope>
    <source>
        <strain evidence="1 2">C2206</strain>
    </source>
</reference>
<organism evidence="1 2">
    <name type="scientific">Halomicronema hongdechloris C2206</name>
    <dbReference type="NCBI Taxonomy" id="1641165"/>
    <lineage>
        <taxon>Bacteria</taxon>
        <taxon>Bacillati</taxon>
        <taxon>Cyanobacteriota</taxon>
        <taxon>Cyanophyceae</taxon>
        <taxon>Nodosilineales</taxon>
        <taxon>Nodosilineaceae</taxon>
        <taxon>Halomicronema</taxon>
    </lineage>
</organism>
<dbReference type="KEGG" id="hhg:XM38_039720"/>